<reference evidence="6" key="1">
    <citation type="thesis" date="2020" institute="ProQuest LLC" country="789 East Eisenhower Parkway, Ann Arbor, MI, USA">
        <title>Comparative Genomics and Chromosome Evolution.</title>
        <authorList>
            <person name="Mudd A.B."/>
        </authorList>
    </citation>
    <scope>NUCLEOTIDE SEQUENCE</scope>
    <source>
        <strain evidence="6">237g6f4</strain>
        <tissue evidence="6">Blood</tissue>
    </source>
</reference>
<dbReference type="AlphaFoldDB" id="A0AAV7B6Q9"/>
<dbReference type="Pfam" id="PF00135">
    <property type="entry name" value="COesterase"/>
    <property type="match status" value="1"/>
</dbReference>
<protein>
    <recommendedName>
        <fullName evidence="4">Carboxylic ester hydrolase</fullName>
        <ecNumber evidence="4">3.1.1.-</ecNumber>
    </recommendedName>
</protein>
<feature type="domain" description="Carboxylesterase type B" evidence="5">
    <location>
        <begin position="27"/>
        <end position="377"/>
    </location>
</feature>
<dbReference type="GO" id="GO:0006581">
    <property type="term" value="P:acetylcholine catabolic process"/>
    <property type="evidence" value="ECO:0007669"/>
    <property type="project" value="TreeGrafter"/>
</dbReference>
<evidence type="ECO:0000256" key="1">
    <source>
        <dbReference type="ARBA" id="ARBA00005964"/>
    </source>
</evidence>
<comment type="caution">
    <text evidence="6">The sequence shown here is derived from an EMBL/GenBank/DDBJ whole genome shotgun (WGS) entry which is preliminary data.</text>
</comment>
<dbReference type="GO" id="GO:0019695">
    <property type="term" value="P:choline metabolic process"/>
    <property type="evidence" value="ECO:0007669"/>
    <property type="project" value="TreeGrafter"/>
</dbReference>
<evidence type="ECO:0000313" key="7">
    <source>
        <dbReference type="Proteomes" id="UP000824782"/>
    </source>
</evidence>
<dbReference type="GO" id="GO:0005615">
    <property type="term" value="C:extracellular space"/>
    <property type="evidence" value="ECO:0007669"/>
    <property type="project" value="TreeGrafter"/>
</dbReference>
<feature type="chain" id="PRO_5043102799" description="Carboxylic ester hydrolase" evidence="4">
    <location>
        <begin position="22"/>
        <end position="404"/>
    </location>
</feature>
<organism evidence="6 7">
    <name type="scientific">Engystomops pustulosus</name>
    <name type="common">Tungara frog</name>
    <name type="synonym">Physalaemus pustulosus</name>
    <dbReference type="NCBI Taxonomy" id="76066"/>
    <lineage>
        <taxon>Eukaryota</taxon>
        <taxon>Metazoa</taxon>
        <taxon>Chordata</taxon>
        <taxon>Craniata</taxon>
        <taxon>Vertebrata</taxon>
        <taxon>Euteleostomi</taxon>
        <taxon>Amphibia</taxon>
        <taxon>Batrachia</taxon>
        <taxon>Anura</taxon>
        <taxon>Neobatrachia</taxon>
        <taxon>Hyloidea</taxon>
        <taxon>Leptodactylidae</taxon>
        <taxon>Leiuperinae</taxon>
        <taxon>Engystomops</taxon>
    </lineage>
</organism>
<gene>
    <name evidence="6" type="ORF">GDO81_013889</name>
</gene>
<keyword evidence="4" id="KW-0732">Signal</keyword>
<evidence type="ECO:0000256" key="2">
    <source>
        <dbReference type="ARBA" id="ARBA00022487"/>
    </source>
</evidence>
<keyword evidence="2" id="KW-0719">Serine esterase</keyword>
<dbReference type="SUPFAM" id="SSF53474">
    <property type="entry name" value="alpha/beta-Hydrolases"/>
    <property type="match status" value="1"/>
</dbReference>
<dbReference type="InterPro" id="IPR050654">
    <property type="entry name" value="AChE-related_enzymes"/>
</dbReference>
<sequence>MEDKNMCNIICLAILTMFAVCIMEEDDTIIETKQGKVSGIKKSVISHTVTAYLGIPYGEAPTGEKRFQKPEPRAPWEGIYQATNYGNSCYQNKEELDSYAVATDTDMWSVKNEMSEDCLSLNIWVPESISTPASVMVYIYGGAFLSGSSALDLYDGSVLSASENVIVVSLNYRVGALGFLAFPGNAKAPGNAGLFDQRLALQWVHENIAAFGGNLESVTIFGESAGGASVGYHLISPGSCSYFKRAIMQSGSPTADWAIRSHESSKKLAMKLANIVDCPTEDEDAAIDCLQKVDAYKLTGRHIFGMSASTLTLFAPILDDDFLTDIPKCLVKYSKVNTDILIGVNKDDGNPFTLKGFPEISEKTQSLITTEQLKDELRLFFPSENDLSVESMMLLYKDWDKSII</sequence>
<dbReference type="InterPro" id="IPR019826">
    <property type="entry name" value="Carboxylesterase_B_AS"/>
</dbReference>
<evidence type="ECO:0000313" key="6">
    <source>
        <dbReference type="EMBL" id="KAG8568103.1"/>
    </source>
</evidence>
<dbReference type="PROSITE" id="PS00122">
    <property type="entry name" value="CARBOXYLESTERASE_B_1"/>
    <property type="match status" value="1"/>
</dbReference>
<keyword evidence="3 4" id="KW-0378">Hydrolase</keyword>
<dbReference type="InterPro" id="IPR002018">
    <property type="entry name" value="CarbesteraseB"/>
</dbReference>
<dbReference type="Gene3D" id="3.40.50.1820">
    <property type="entry name" value="alpha/beta hydrolase"/>
    <property type="match status" value="1"/>
</dbReference>
<dbReference type="EMBL" id="WNYA01000006">
    <property type="protein sequence ID" value="KAG8568103.1"/>
    <property type="molecule type" value="Genomic_DNA"/>
</dbReference>
<dbReference type="GO" id="GO:0005886">
    <property type="term" value="C:plasma membrane"/>
    <property type="evidence" value="ECO:0007669"/>
    <property type="project" value="TreeGrafter"/>
</dbReference>
<name>A0AAV7B6Q9_ENGPU</name>
<accession>A0AAV7B6Q9</accession>
<dbReference type="Proteomes" id="UP000824782">
    <property type="component" value="Unassembled WGS sequence"/>
</dbReference>
<evidence type="ECO:0000256" key="4">
    <source>
        <dbReference type="RuleBase" id="RU361235"/>
    </source>
</evidence>
<evidence type="ECO:0000259" key="5">
    <source>
        <dbReference type="Pfam" id="PF00135"/>
    </source>
</evidence>
<feature type="signal peptide" evidence="4">
    <location>
        <begin position="1"/>
        <end position="21"/>
    </location>
</feature>
<dbReference type="PANTHER" id="PTHR43918:SF14">
    <property type="entry name" value="CARBOXYLIC ESTER HYDROLASE"/>
    <property type="match status" value="1"/>
</dbReference>
<comment type="similarity">
    <text evidence="1 4">Belongs to the type-B carboxylesterase/lipase family.</text>
</comment>
<dbReference type="PANTHER" id="PTHR43918">
    <property type="entry name" value="ACETYLCHOLINESTERASE"/>
    <property type="match status" value="1"/>
</dbReference>
<evidence type="ECO:0000256" key="3">
    <source>
        <dbReference type="ARBA" id="ARBA00022801"/>
    </source>
</evidence>
<dbReference type="GO" id="GO:0003990">
    <property type="term" value="F:acetylcholinesterase activity"/>
    <property type="evidence" value="ECO:0007669"/>
    <property type="project" value="TreeGrafter"/>
</dbReference>
<dbReference type="InterPro" id="IPR029058">
    <property type="entry name" value="AB_hydrolase_fold"/>
</dbReference>
<dbReference type="EC" id="3.1.1.-" evidence="4"/>
<keyword evidence="7" id="KW-1185">Reference proteome</keyword>
<proteinExistence type="inferred from homology"/>